<sequence>MASHGFKSIEIIDAMEGLIDYDIFYTHVHDEPRVDDITGKTFDTQEATYKFYTQYALLDGFGTRKYNAHKIRATSAIFRMQFMCKKEGFKKLDDKRLNVKEIRRMDLRTDYEAMMQVTLSKKLGVWVVNNIIRIERKINVGKECYGIIKHFQEKATLDDNYYFAIALAINGSLR</sequence>
<protein>
    <recommendedName>
        <fullName evidence="1">FAR1 domain-containing protein</fullName>
    </recommendedName>
</protein>
<name>A0AA88R3Q9_9ASTE</name>
<feature type="non-terminal residue" evidence="2">
    <location>
        <position position="1"/>
    </location>
</feature>
<gene>
    <name evidence="2" type="ORF">RJ640_027906</name>
</gene>
<dbReference type="AlphaFoldDB" id="A0AA88R3Q9"/>
<dbReference type="Proteomes" id="UP001187471">
    <property type="component" value="Unassembled WGS sequence"/>
</dbReference>
<dbReference type="PANTHER" id="PTHR46328:SF41">
    <property type="entry name" value="FAR1 DNA BINDING DOMAIN, FHY3_FAR1 FAMILY-RELATED"/>
    <property type="match status" value="1"/>
</dbReference>
<organism evidence="2 3">
    <name type="scientific">Escallonia rubra</name>
    <dbReference type="NCBI Taxonomy" id="112253"/>
    <lineage>
        <taxon>Eukaryota</taxon>
        <taxon>Viridiplantae</taxon>
        <taxon>Streptophyta</taxon>
        <taxon>Embryophyta</taxon>
        <taxon>Tracheophyta</taxon>
        <taxon>Spermatophyta</taxon>
        <taxon>Magnoliopsida</taxon>
        <taxon>eudicotyledons</taxon>
        <taxon>Gunneridae</taxon>
        <taxon>Pentapetalae</taxon>
        <taxon>asterids</taxon>
        <taxon>campanulids</taxon>
        <taxon>Escalloniales</taxon>
        <taxon>Escalloniaceae</taxon>
        <taxon>Escallonia</taxon>
    </lineage>
</organism>
<comment type="caution">
    <text evidence="2">The sequence shown here is derived from an EMBL/GenBank/DDBJ whole genome shotgun (WGS) entry which is preliminary data.</text>
</comment>
<dbReference type="InterPro" id="IPR004330">
    <property type="entry name" value="FAR1_DNA_bnd_dom"/>
</dbReference>
<proteinExistence type="predicted"/>
<reference evidence="2" key="1">
    <citation type="submission" date="2022-12" db="EMBL/GenBank/DDBJ databases">
        <title>Draft genome assemblies for two species of Escallonia (Escalloniales).</title>
        <authorList>
            <person name="Chanderbali A."/>
            <person name="Dervinis C."/>
            <person name="Anghel I."/>
            <person name="Soltis D."/>
            <person name="Soltis P."/>
            <person name="Zapata F."/>
        </authorList>
    </citation>
    <scope>NUCLEOTIDE SEQUENCE</scope>
    <source>
        <strain evidence="2">UCBG92.1500</strain>
        <tissue evidence="2">Leaf</tissue>
    </source>
</reference>
<dbReference type="EMBL" id="JAVXUO010002272">
    <property type="protein sequence ID" value="KAK2974855.1"/>
    <property type="molecule type" value="Genomic_DNA"/>
</dbReference>
<dbReference type="PANTHER" id="PTHR46328">
    <property type="entry name" value="FAR-RED IMPAIRED RESPONSIVE (FAR1) FAMILY PROTEIN-RELATED"/>
    <property type="match status" value="1"/>
</dbReference>
<evidence type="ECO:0000313" key="3">
    <source>
        <dbReference type="Proteomes" id="UP001187471"/>
    </source>
</evidence>
<dbReference type="Pfam" id="PF03101">
    <property type="entry name" value="FAR1"/>
    <property type="match status" value="1"/>
</dbReference>
<evidence type="ECO:0000259" key="1">
    <source>
        <dbReference type="Pfam" id="PF03101"/>
    </source>
</evidence>
<keyword evidence="3" id="KW-1185">Reference proteome</keyword>
<feature type="domain" description="FAR1" evidence="1">
    <location>
        <begin position="50"/>
        <end position="132"/>
    </location>
</feature>
<accession>A0AA88R3Q9</accession>
<evidence type="ECO:0000313" key="2">
    <source>
        <dbReference type="EMBL" id="KAK2974855.1"/>
    </source>
</evidence>